<comment type="caution">
    <text evidence="1">The sequence shown here is derived from an EMBL/GenBank/DDBJ whole genome shotgun (WGS) entry which is preliminary data.</text>
</comment>
<name>X1CW50_9ZZZZ</name>
<evidence type="ECO:0000313" key="1">
    <source>
        <dbReference type="EMBL" id="GAH12721.1"/>
    </source>
</evidence>
<protein>
    <submittedName>
        <fullName evidence="1">Uncharacterized protein</fullName>
    </submittedName>
</protein>
<organism evidence="1">
    <name type="scientific">marine sediment metagenome</name>
    <dbReference type="NCBI Taxonomy" id="412755"/>
    <lineage>
        <taxon>unclassified sequences</taxon>
        <taxon>metagenomes</taxon>
        <taxon>ecological metagenomes</taxon>
    </lineage>
</organism>
<sequence>DTSFHEEALELNQSHYEGLFIKLYKIAPEGFETNRTHPVKKKYIWYNNQLARD</sequence>
<proteinExistence type="predicted"/>
<gene>
    <name evidence="1" type="ORF">S01H4_63223</name>
</gene>
<reference evidence="1" key="1">
    <citation type="journal article" date="2014" name="Front. Microbiol.">
        <title>High frequency of phylogenetically diverse reductive dehalogenase-homologous genes in deep subseafloor sedimentary metagenomes.</title>
        <authorList>
            <person name="Kawai M."/>
            <person name="Futagami T."/>
            <person name="Toyoda A."/>
            <person name="Takaki Y."/>
            <person name="Nishi S."/>
            <person name="Hori S."/>
            <person name="Arai W."/>
            <person name="Tsubouchi T."/>
            <person name="Morono Y."/>
            <person name="Uchiyama I."/>
            <person name="Ito T."/>
            <person name="Fujiyama A."/>
            <person name="Inagaki F."/>
            <person name="Takami H."/>
        </authorList>
    </citation>
    <scope>NUCLEOTIDE SEQUENCE</scope>
    <source>
        <strain evidence="1">Expedition CK06-06</strain>
    </source>
</reference>
<accession>X1CW50</accession>
<dbReference type="AlphaFoldDB" id="X1CW50"/>
<dbReference type="EMBL" id="BART01037959">
    <property type="protein sequence ID" value="GAH12721.1"/>
    <property type="molecule type" value="Genomic_DNA"/>
</dbReference>
<feature type="non-terminal residue" evidence="1">
    <location>
        <position position="1"/>
    </location>
</feature>